<dbReference type="GO" id="GO:0016301">
    <property type="term" value="F:kinase activity"/>
    <property type="evidence" value="ECO:0007669"/>
    <property type="project" value="InterPro"/>
</dbReference>
<dbReference type="PRINTS" id="PR00988">
    <property type="entry name" value="URIDINKINASE"/>
</dbReference>
<gene>
    <name evidence="2" type="ORF">CSEC_1994</name>
</gene>
<dbReference type="InterPro" id="IPR000182">
    <property type="entry name" value="GNAT_dom"/>
</dbReference>
<protein>
    <submittedName>
        <fullName evidence="2">Acetyltransferase, GNAT family</fullName>
    </submittedName>
</protein>
<dbReference type="Gene3D" id="3.40.50.300">
    <property type="entry name" value="P-loop containing nucleotide triphosphate hydrolases"/>
    <property type="match status" value="1"/>
</dbReference>
<reference evidence="2" key="2">
    <citation type="submission" date="2014-09" db="EMBL/GenBank/DDBJ databases">
        <title>Criblamydia sequanensis harbors a mega-plasmid encoding arsenite resistance.</title>
        <authorList>
            <person name="Bertelli C."/>
            <person name="Goesmann A."/>
            <person name="Greub G."/>
        </authorList>
    </citation>
    <scope>NUCLEOTIDE SEQUENCE [LARGE SCALE GENOMIC DNA]</scope>
    <source>
        <strain evidence="2">CRIB-18</strain>
    </source>
</reference>
<reference evidence="2" key="1">
    <citation type="submission" date="2013-12" db="EMBL/GenBank/DDBJ databases">
        <authorList>
            <person name="Linke B."/>
        </authorList>
    </citation>
    <scope>NUCLEOTIDE SEQUENCE [LARGE SCALE GENOMIC DNA]</scope>
    <source>
        <strain evidence="2">CRIB-18</strain>
    </source>
</reference>
<dbReference type="PANTHER" id="PTHR10285">
    <property type="entry name" value="URIDINE KINASE"/>
    <property type="match status" value="1"/>
</dbReference>
<dbReference type="AlphaFoldDB" id="A0A090D0I3"/>
<proteinExistence type="predicted"/>
<dbReference type="EMBL" id="CCEJ010000009">
    <property type="protein sequence ID" value="CDR34801.1"/>
    <property type="molecule type" value="Genomic_DNA"/>
</dbReference>
<dbReference type="PROSITE" id="PS51186">
    <property type="entry name" value="GNAT"/>
    <property type="match status" value="1"/>
</dbReference>
<dbReference type="Pfam" id="PF13508">
    <property type="entry name" value="Acetyltransf_7"/>
    <property type="match status" value="1"/>
</dbReference>
<dbReference type="STRING" id="1437425.CSEC_1994"/>
<comment type="caution">
    <text evidence="2">The sequence shown here is derived from an EMBL/GenBank/DDBJ whole genome shotgun (WGS) entry which is preliminary data.</text>
</comment>
<dbReference type="InterPro" id="IPR027417">
    <property type="entry name" value="P-loop_NTPase"/>
</dbReference>
<sequence length="361" mass="41484">MNYTIEFVDKISHAEEERMTKDLVAYESAHEIDVNYKTFSLVLKDDNGIVFAVLNAFTAFAEIYVDDIWVDTAHRGKGFGKKLLQELERHFQGKGFNNINLVTSVFQAPGFYEKCGFQAEFVRVNKKNPKLTKTFFVKFFNDEVQTQGILKRDKHTDRINSKKSHPLIIGISGISGAGKSTLVKKLAETLQSTTIFWDDYDEISKGPQNYVEWFYSSKDYNDWIYPELVDTLHQLKKGETIVCPATRRNLTPTKYILLDAPLGYCHQATGKYIDFLICLDTPLDIALARRLIRDHQDNPNPQKMIQELEKYLSKSRPLFILSPEEKTSDLLVDGSLSLQEQEKQVLNALSLFEEKISDKNE</sequence>
<evidence type="ECO:0000259" key="1">
    <source>
        <dbReference type="PROSITE" id="PS51186"/>
    </source>
</evidence>
<keyword evidence="3" id="KW-1185">Reference proteome</keyword>
<dbReference type="Gene3D" id="3.40.630.30">
    <property type="match status" value="1"/>
</dbReference>
<dbReference type="CDD" id="cd04301">
    <property type="entry name" value="NAT_SF"/>
    <property type="match status" value="1"/>
</dbReference>
<dbReference type="InterPro" id="IPR006083">
    <property type="entry name" value="PRK/URK"/>
</dbReference>
<dbReference type="GO" id="GO:0016747">
    <property type="term" value="F:acyltransferase activity, transferring groups other than amino-acyl groups"/>
    <property type="evidence" value="ECO:0007669"/>
    <property type="project" value="InterPro"/>
</dbReference>
<organism evidence="2 3">
    <name type="scientific">Candidatus Criblamydia sequanensis CRIB-18</name>
    <dbReference type="NCBI Taxonomy" id="1437425"/>
    <lineage>
        <taxon>Bacteria</taxon>
        <taxon>Pseudomonadati</taxon>
        <taxon>Chlamydiota</taxon>
        <taxon>Chlamydiia</taxon>
        <taxon>Parachlamydiales</taxon>
        <taxon>Candidatus Criblamydiaceae</taxon>
        <taxon>Candidatus Criblamydia</taxon>
    </lineage>
</organism>
<feature type="domain" description="N-acetyltransferase" evidence="1">
    <location>
        <begin position="1"/>
        <end position="138"/>
    </location>
</feature>
<dbReference type="eggNOG" id="COG0456">
    <property type="taxonomic scope" value="Bacteria"/>
</dbReference>
<dbReference type="Proteomes" id="UP000031552">
    <property type="component" value="Unassembled WGS sequence"/>
</dbReference>
<dbReference type="SUPFAM" id="SSF52540">
    <property type="entry name" value="P-loop containing nucleoside triphosphate hydrolases"/>
    <property type="match status" value="1"/>
</dbReference>
<accession>A0A090D0I3</accession>
<dbReference type="GO" id="GO:0005524">
    <property type="term" value="F:ATP binding"/>
    <property type="evidence" value="ECO:0007669"/>
    <property type="project" value="InterPro"/>
</dbReference>
<dbReference type="SUPFAM" id="SSF55729">
    <property type="entry name" value="Acyl-CoA N-acyltransferases (Nat)"/>
    <property type="match status" value="1"/>
</dbReference>
<dbReference type="Pfam" id="PF00485">
    <property type="entry name" value="PRK"/>
    <property type="match status" value="1"/>
</dbReference>
<dbReference type="InterPro" id="IPR016181">
    <property type="entry name" value="Acyl_CoA_acyltransferase"/>
</dbReference>
<name>A0A090D0I3_9BACT</name>
<dbReference type="eggNOG" id="COG0572">
    <property type="taxonomic scope" value="Bacteria"/>
</dbReference>
<evidence type="ECO:0000313" key="2">
    <source>
        <dbReference type="EMBL" id="CDR34801.1"/>
    </source>
</evidence>
<evidence type="ECO:0000313" key="3">
    <source>
        <dbReference type="Proteomes" id="UP000031552"/>
    </source>
</evidence>